<gene>
    <name evidence="2" type="ORF">rosag_26240</name>
</gene>
<evidence type="ECO:0000259" key="1">
    <source>
        <dbReference type="Pfam" id="PF12773"/>
    </source>
</evidence>
<dbReference type="AlphaFoldDB" id="A0AA37V742"/>
<reference evidence="2" key="1">
    <citation type="submission" date="2022-08" db="EMBL/GenBank/DDBJ databases">
        <title>Draft genome sequencing of Roseisolibacter agri AW1220.</title>
        <authorList>
            <person name="Tobiishi Y."/>
            <person name="Tonouchi A."/>
        </authorList>
    </citation>
    <scope>NUCLEOTIDE SEQUENCE</scope>
    <source>
        <strain evidence="2">AW1220</strain>
    </source>
</reference>
<feature type="domain" description="DZANK-type" evidence="1">
    <location>
        <begin position="125"/>
        <end position="169"/>
    </location>
</feature>
<dbReference type="RefSeq" id="WP_284350579.1">
    <property type="nucleotide sequence ID" value="NZ_BRXS01000004.1"/>
</dbReference>
<dbReference type="Pfam" id="PF12773">
    <property type="entry name" value="DZR"/>
    <property type="match status" value="1"/>
</dbReference>
<name>A0AA37V742_9BACT</name>
<organism evidence="2 3">
    <name type="scientific">Roseisolibacter agri</name>
    <dbReference type="NCBI Taxonomy" id="2014610"/>
    <lineage>
        <taxon>Bacteria</taxon>
        <taxon>Pseudomonadati</taxon>
        <taxon>Gemmatimonadota</taxon>
        <taxon>Gemmatimonadia</taxon>
        <taxon>Gemmatimonadales</taxon>
        <taxon>Gemmatimonadaceae</taxon>
        <taxon>Roseisolibacter</taxon>
    </lineage>
</organism>
<keyword evidence="3" id="KW-1185">Reference proteome</keyword>
<protein>
    <recommendedName>
        <fullName evidence="1">DZANK-type domain-containing protein</fullName>
    </recommendedName>
</protein>
<evidence type="ECO:0000313" key="2">
    <source>
        <dbReference type="EMBL" id="GLC26111.1"/>
    </source>
</evidence>
<accession>A0AA37V742</accession>
<proteinExistence type="predicted"/>
<comment type="caution">
    <text evidence="2">The sequence shown here is derived from an EMBL/GenBank/DDBJ whole genome shotgun (WGS) entry which is preliminary data.</text>
</comment>
<dbReference type="EMBL" id="BRXS01000004">
    <property type="protein sequence ID" value="GLC26111.1"/>
    <property type="molecule type" value="Genomic_DNA"/>
</dbReference>
<evidence type="ECO:0000313" key="3">
    <source>
        <dbReference type="Proteomes" id="UP001161325"/>
    </source>
</evidence>
<dbReference type="Proteomes" id="UP001161325">
    <property type="component" value="Unassembled WGS sequence"/>
</dbReference>
<dbReference type="InterPro" id="IPR025874">
    <property type="entry name" value="DZR"/>
</dbReference>
<sequence length="174" mass="17809">MMLLAIPDGALALGLGTALALGAAAVVLRPLLGDMVAEPPRPPAPPRADAAQAGAIEALREIEFDRATGKLSDADYAALRATYTREALSEMRARDAAAAVATLPAGAEDAVEAALRDFRARAARCPEHGARPEADARFCSECGRFLGGRCPGCGASCDEPGQRFCGDCGTALAA</sequence>